<keyword evidence="5" id="KW-1185">Reference proteome</keyword>
<feature type="signal peptide" evidence="2">
    <location>
        <begin position="1"/>
        <end position="20"/>
    </location>
</feature>
<protein>
    <recommendedName>
        <fullName evidence="3">GerMN domain-containing protein</fullName>
    </recommendedName>
</protein>
<evidence type="ECO:0000313" key="5">
    <source>
        <dbReference type="Proteomes" id="UP000582231"/>
    </source>
</evidence>
<feature type="compositionally biased region" description="Pro residues" evidence="1">
    <location>
        <begin position="50"/>
        <end position="62"/>
    </location>
</feature>
<feature type="region of interest" description="Disordered" evidence="1">
    <location>
        <begin position="33"/>
        <end position="63"/>
    </location>
</feature>
<evidence type="ECO:0000259" key="3">
    <source>
        <dbReference type="SMART" id="SM00909"/>
    </source>
</evidence>
<name>A0A852RLC5_9ACTN</name>
<comment type="caution">
    <text evidence="4">The sequence shown here is derived from an EMBL/GenBank/DDBJ whole genome shotgun (WGS) entry which is preliminary data.</text>
</comment>
<dbReference type="Pfam" id="PF10648">
    <property type="entry name" value="Gmad2"/>
    <property type="match status" value="1"/>
</dbReference>
<feature type="region of interest" description="Disordered" evidence="1">
    <location>
        <begin position="277"/>
        <end position="299"/>
    </location>
</feature>
<evidence type="ECO:0000256" key="2">
    <source>
        <dbReference type="SAM" id="SignalP"/>
    </source>
</evidence>
<dbReference type="AlphaFoldDB" id="A0A852RLC5"/>
<evidence type="ECO:0000313" key="4">
    <source>
        <dbReference type="EMBL" id="NYD29660.1"/>
    </source>
</evidence>
<dbReference type="Proteomes" id="UP000582231">
    <property type="component" value="Unassembled WGS sequence"/>
</dbReference>
<evidence type="ECO:0000256" key="1">
    <source>
        <dbReference type="SAM" id="MobiDB-lite"/>
    </source>
</evidence>
<dbReference type="EMBL" id="JACCBF010000001">
    <property type="protein sequence ID" value="NYD29660.1"/>
    <property type="molecule type" value="Genomic_DNA"/>
</dbReference>
<keyword evidence="2" id="KW-0732">Signal</keyword>
<proteinExistence type="predicted"/>
<dbReference type="InterPro" id="IPR019606">
    <property type="entry name" value="GerMN"/>
</dbReference>
<dbReference type="Pfam" id="PF10646">
    <property type="entry name" value="Germane"/>
    <property type="match status" value="1"/>
</dbReference>
<sequence>MNHSSASPPWWHGLSGLALALVLLAGCAGEPDAGPVAPTTSGPSGSSPSVTPPTTPTPPTTSPAPAVSSFVYFLIDTRAGVRLARERRVLTGADPATAAVEAMIAGPNDPDYTSTWAPDTRVLAVRRAAGVVEVDLSGEARRANAGSEAAARMVQQLVYTVTEVLGRTEPVQLLIEGRPAGELWGVLVWDRPVRREPPLDVRMLVQVDSPGDDAVVSSPLTVEGTAAVFEAHLSWRVLSADGTVVQQGSAMTSEGQRFAPYSFTVALTRGRYVVQVEEDDPSGGEGGTPMTDTRTVTVE</sequence>
<accession>A0A852RLC5</accession>
<dbReference type="SMART" id="SM00909">
    <property type="entry name" value="Germane"/>
    <property type="match status" value="1"/>
</dbReference>
<organism evidence="4 5">
    <name type="scientific">Nocardioides kongjuensis</name>
    <dbReference type="NCBI Taxonomy" id="349522"/>
    <lineage>
        <taxon>Bacteria</taxon>
        <taxon>Bacillati</taxon>
        <taxon>Actinomycetota</taxon>
        <taxon>Actinomycetes</taxon>
        <taxon>Propionibacteriales</taxon>
        <taxon>Nocardioidaceae</taxon>
        <taxon>Nocardioides</taxon>
    </lineage>
</organism>
<reference evidence="4 5" key="1">
    <citation type="submission" date="2020-07" db="EMBL/GenBank/DDBJ databases">
        <title>Sequencing the genomes of 1000 actinobacteria strains.</title>
        <authorList>
            <person name="Klenk H.-P."/>
        </authorList>
    </citation>
    <scope>NUCLEOTIDE SEQUENCE [LARGE SCALE GENOMIC DNA]</scope>
    <source>
        <strain evidence="4 5">DSM 19082</strain>
    </source>
</reference>
<feature type="domain" description="GerMN" evidence="3">
    <location>
        <begin position="96"/>
        <end position="184"/>
    </location>
</feature>
<feature type="chain" id="PRO_5039329346" description="GerMN domain-containing protein" evidence="2">
    <location>
        <begin position="21"/>
        <end position="299"/>
    </location>
</feature>
<feature type="compositionally biased region" description="Low complexity" evidence="1">
    <location>
        <begin position="33"/>
        <end position="49"/>
    </location>
</feature>
<dbReference type="RefSeq" id="WP_179726012.1">
    <property type="nucleotide sequence ID" value="NZ_BAABEF010000001.1"/>
</dbReference>
<feature type="compositionally biased region" description="Polar residues" evidence="1">
    <location>
        <begin position="290"/>
        <end position="299"/>
    </location>
</feature>
<dbReference type="InterPro" id="IPR018911">
    <property type="entry name" value="Gmad2_Ig-like_dom"/>
</dbReference>
<gene>
    <name evidence="4" type="ORF">BJ958_001206</name>
</gene>